<keyword evidence="4 7" id="KW-0547">Nucleotide-binding</keyword>
<reference evidence="11" key="1">
    <citation type="journal article" date="2020" name="Biotechnol. Biofuels">
        <title>New insights from the biogas microbiome by comprehensive genome-resolved metagenomics of nearly 1600 species originating from multiple anaerobic digesters.</title>
        <authorList>
            <person name="Campanaro S."/>
            <person name="Treu L."/>
            <person name="Rodriguez-R L.M."/>
            <person name="Kovalovszki A."/>
            <person name="Ziels R.M."/>
            <person name="Maus I."/>
            <person name="Zhu X."/>
            <person name="Kougias P.G."/>
            <person name="Basile A."/>
            <person name="Luo G."/>
            <person name="Schluter A."/>
            <person name="Konstantinidis K.T."/>
            <person name="Angelidaki I."/>
        </authorList>
    </citation>
    <scope>NUCLEOTIDE SEQUENCE</scope>
    <source>
        <strain evidence="11">AS01afH2WH_6</strain>
    </source>
</reference>
<dbReference type="InterPro" id="IPR017441">
    <property type="entry name" value="Protein_kinase_ATP_BS"/>
</dbReference>
<evidence type="ECO:0000256" key="5">
    <source>
        <dbReference type="ARBA" id="ARBA00022777"/>
    </source>
</evidence>
<evidence type="ECO:0000256" key="7">
    <source>
        <dbReference type="PROSITE-ProRule" id="PRU10141"/>
    </source>
</evidence>
<dbReference type="CDD" id="cd14014">
    <property type="entry name" value="STKc_PknB_like"/>
    <property type="match status" value="1"/>
</dbReference>
<feature type="domain" description="Protein kinase" evidence="10">
    <location>
        <begin position="18"/>
        <end position="287"/>
    </location>
</feature>
<dbReference type="PROSITE" id="PS50011">
    <property type="entry name" value="PROTEIN_KINASE_DOM"/>
    <property type="match status" value="1"/>
</dbReference>
<feature type="compositionally biased region" description="Basic and acidic residues" evidence="8">
    <location>
        <begin position="63"/>
        <end position="73"/>
    </location>
</feature>
<feature type="region of interest" description="Disordered" evidence="8">
    <location>
        <begin position="419"/>
        <end position="458"/>
    </location>
</feature>
<evidence type="ECO:0000256" key="8">
    <source>
        <dbReference type="SAM" id="MobiDB-lite"/>
    </source>
</evidence>
<evidence type="ECO:0000256" key="4">
    <source>
        <dbReference type="ARBA" id="ARBA00022741"/>
    </source>
</evidence>
<dbReference type="PANTHER" id="PTHR43671:SF13">
    <property type="entry name" value="SERINE_THREONINE-PROTEIN KINASE NEK2"/>
    <property type="match status" value="1"/>
</dbReference>
<feature type="transmembrane region" description="Helical" evidence="9">
    <location>
        <begin position="493"/>
        <end position="524"/>
    </location>
</feature>
<keyword evidence="6 7" id="KW-0067">ATP-binding</keyword>
<evidence type="ECO:0000259" key="10">
    <source>
        <dbReference type="PROSITE" id="PS50011"/>
    </source>
</evidence>
<dbReference type="GO" id="GO:0004674">
    <property type="term" value="F:protein serine/threonine kinase activity"/>
    <property type="evidence" value="ECO:0007669"/>
    <property type="project" value="UniProtKB-EC"/>
</dbReference>
<dbReference type="InterPro" id="IPR050660">
    <property type="entry name" value="NEK_Ser/Thr_kinase"/>
</dbReference>
<evidence type="ECO:0000313" key="12">
    <source>
        <dbReference type="Proteomes" id="UP000767327"/>
    </source>
</evidence>
<dbReference type="SMART" id="SM00220">
    <property type="entry name" value="S_TKc"/>
    <property type="match status" value="1"/>
</dbReference>
<dbReference type="InterPro" id="IPR000719">
    <property type="entry name" value="Prot_kinase_dom"/>
</dbReference>
<reference evidence="11" key="2">
    <citation type="submission" date="2020-01" db="EMBL/GenBank/DDBJ databases">
        <authorList>
            <person name="Campanaro S."/>
        </authorList>
    </citation>
    <scope>NUCLEOTIDE SEQUENCE</scope>
    <source>
        <strain evidence="11">AS01afH2WH_6</strain>
    </source>
</reference>
<evidence type="ECO:0000256" key="9">
    <source>
        <dbReference type="SAM" id="Phobius"/>
    </source>
</evidence>
<dbReference type="Pfam" id="PF00069">
    <property type="entry name" value="Pkinase"/>
    <property type="match status" value="1"/>
</dbReference>
<dbReference type="InterPro" id="IPR008271">
    <property type="entry name" value="Ser/Thr_kinase_AS"/>
</dbReference>
<dbReference type="RefSeq" id="WP_273174069.1">
    <property type="nucleotide sequence ID" value="NZ_JAKDOG010000005.1"/>
</dbReference>
<gene>
    <name evidence="11" type="ORF">GXW98_07180</name>
</gene>
<dbReference type="SUPFAM" id="SSF56112">
    <property type="entry name" value="Protein kinase-like (PK-like)"/>
    <property type="match status" value="1"/>
</dbReference>
<dbReference type="Gene3D" id="1.10.510.10">
    <property type="entry name" value="Transferase(Phosphotransferase) domain 1"/>
    <property type="match status" value="1"/>
</dbReference>
<feature type="transmembrane region" description="Helical" evidence="9">
    <location>
        <begin position="673"/>
        <end position="692"/>
    </location>
</feature>
<evidence type="ECO:0000256" key="3">
    <source>
        <dbReference type="ARBA" id="ARBA00022679"/>
    </source>
</evidence>
<dbReference type="AlphaFoldDB" id="A0A971IDD9"/>
<feature type="transmembrane region" description="Helical" evidence="9">
    <location>
        <begin position="568"/>
        <end position="589"/>
    </location>
</feature>
<feature type="region of interest" description="Disordered" evidence="8">
    <location>
        <begin position="54"/>
        <end position="73"/>
    </location>
</feature>
<dbReference type="EMBL" id="JAAXZR010000024">
    <property type="protein sequence ID" value="NLT80046.1"/>
    <property type="molecule type" value="Genomic_DNA"/>
</dbReference>
<keyword evidence="3" id="KW-0808">Transferase</keyword>
<name>A0A971IDD9_9BIFI</name>
<evidence type="ECO:0000256" key="1">
    <source>
        <dbReference type="ARBA" id="ARBA00010886"/>
    </source>
</evidence>
<organism evidence="11 12">
    <name type="scientific">Bifidobacterium crudilactis</name>
    <dbReference type="NCBI Taxonomy" id="327277"/>
    <lineage>
        <taxon>Bacteria</taxon>
        <taxon>Bacillati</taxon>
        <taxon>Actinomycetota</taxon>
        <taxon>Actinomycetes</taxon>
        <taxon>Bifidobacteriales</taxon>
        <taxon>Bifidobacteriaceae</taxon>
        <taxon>Bifidobacterium</taxon>
    </lineage>
</organism>
<feature type="transmembrane region" description="Helical" evidence="9">
    <location>
        <begin position="618"/>
        <end position="636"/>
    </location>
</feature>
<feature type="binding site" evidence="7">
    <location>
        <position position="46"/>
    </location>
    <ligand>
        <name>ATP</name>
        <dbReference type="ChEBI" id="CHEBI:30616"/>
    </ligand>
</feature>
<keyword evidence="5 11" id="KW-0418">Kinase</keyword>
<dbReference type="PROSITE" id="PS00108">
    <property type="entry name" value="PROTEIN_KINASE_ST"/>
    <property type="match status" value="1"/>
</dbReference>
<dbReference type="PROSITE" id="PS00107">
    <property type="entry name" value="PROTEIN_KINASE_ATP"/>
    <property type="match status" value="1"/>
</dbReference>
<evidence type="ECO:0000313" key="11">
    <source>
        <dbReference type="EMBL" id="NLT80046.1"/>
    </source>
</evidence>
<accession>A0A971IDD9</accession>
<dbReference type="InterPro" id="IPR011009">
    <property type="entry name" value="Kinase-like_dom_sf"/>
</dbReference>
<evidence type="ECO:0000256" key="2">
    <source>
        <dbReference type="ARBA" id="ARBA00012513"/>
    </source>
</evidence>
<feature type="region of interest" description="Disordered" evidence="8">
    <location>
        <begin position="301"/>
        <end position="347"/>
    </location>
</feature>
<feature type="compositionally biased region" description="Polar residues" evidence="8">
    <location>
        <begin position="306"/>
        <end position="328"/>
    </location>
</feature>
<dbReference type="GO" id="GO:0005524">
    <property type="term" value="F:ATP binding"/>
    <property type="evidence" value="ECO:0007669"/>
    <property type="project" value="UniProtKB-UniRule"/>
</dbReference>
<keyword evidence="9" id="KW-0472">Membrane</keyword>
<dbReference type="PANTHER" id="PTHR43671">
    <property type="entry name" value="SERINE/THREONINE-PROTEIN KINASE NEK"/>
    <property type="match status" value="1"/>
</dbReference>
<comment type="similarity">
    <text evidence="1">Belongs to the protein kinase superfamily. NEK Ser/Thr protein kinase family. NIMA subfamily.</text>
</comment>
<sequence length="707" mass="75275">MSDLSVLNLTPGQQVGGYTLVARLGGGAMGSVWSVTDDGGQMYAMKILRDSLNDQTDESDVSGSRDHDSEGYERVNARERLRREALALRKINHPGVCNIVDMELDDALAFIVTELIEGKTLRDDVAANGRYTGDDLERLSRKLMDAVRAVHAAGIVHRDIKPTNVMISSRGPVLVDFGIAMGAGESHVTRTGLVMGTPGFIAPEIIDGEESDAGADWWSTAAVLAFAATGKAVFGVKPMMAVLERAASGNADLSGLPTGTLTAFRKALAPKRQDRCSPDELLRAITLDAMVPELWQTDVAQEHQSPDTPSENSQAGDSGASNDANPSETAVMRPFGGSSSGTETLPALAGNTVPLEAERASANNPRRLWERQEAPDADSDDETAIFAPMTATMPQSQFGQMNPDDAGDHTAVLNGAFPQNPESADSGTMDDASRASETTIGMPPTVPQAAWRPDTPTSAYPAYQQDSDARDDVAAQPRTFTEACAVFRSRGNLVIACVGILLAVIAASLPTVAMMLCTLVLWSSCTQGMLSEARLSRQERRGGRFTRADGILSLTSLPWYLLKSLILAIPRMLLSLLIVVIIATSVAVLWDMPVITGSFNAFGIVVHIPLLGGRPLGASGLTLGLAVCISWLAVCISPKSDTLKLGAGRLLTRYQGIFDAESEHEAEGQRRRLLIMLLACLIVIIAAIAVAASKQSVDWTPIPLLES</sequence>
<evidence type="ECO:0000256" key="6">
    <source>
        <dbReference type="ARBA" id="ARBA00022840"/>
    </source>
</evidence>
<dbReference type="Proteomes" id="UP000767327">
    <property type="component" value="Unassembled WGS sequence"/>
</dbReference>
<keyword evidence="9" id="KW-0812">Transmembrane</keyword>
<proteinExistence type="inferred from homology"/>
<dbReference type="EC" id="2.7.11.1" evidence="2"/>
<protein>
    <recommendedName>
        <fullName evidence="2">non-specific serine/threonine protein kinase</fullName>
        <ecNumber evidence="2">2.7.11.1</ecNumber>
    </recommendedName>
</protein>
<keyword evidence="9" id="KW-1133">Transmembrane helix</keyword>
<comment type="caution">
    <text evidence="11">The sequence shown here is derived from an EMBL/GenBank/DDBJ whole genome shotgun (WGS) entry which is preliminary data.</text>
</comment>